<sequence length="120" mass="13562">MGHSKRYTVQFLTCIGAHGRECQPIAGNKLGEMAALMNAMLGFVLVAVFLPDLGTCWTREGPCYSMAECDAKICFNYCKSFRYRSSSCDRQDFLCPVPTQHFKCRCTDYDPLIRIPTLTK</sequence>
<name>K1QYY9_MAGGI</name>
<reference evidence="1" key="1">
    <citation type="journal article" date="2012" name="Nature">
        <title>The oyster genome reveals stress adaptation and complexity of shell formation.</title>
        <authorList>
            <person name="Zhang G."/>
            <person name="Fang X."/>
            <person name="Guo X."/>
            <person name="Li L."/>
            <person name="Luo R."/>
            <person name="Xu F."/>
            <person name="Yang P."/>
            <person name="Zhang L."/>
            <person name="Wang X."/>
            <person name="Qi H."/>
            <person name="Xiong Z."/>
            <person name="Que H."/>
            <person name="Xie Y."/>
            <person name="Holland P.W."/>
            <person name="Paps J."/>
            <person name="Zhu Y."/>
            <person name="Wu F."/>
            <person name="Chen Y."/>
            <person name="Wang J."/>
            <person name="Peng C."/>
            <person name="Meng J."/>
            <person name="Yang L."/>
            <person name="Liu J."/>
            <person name="Wen B."/>
            <person name="Zhang N."/>
            <person name="Huang Z."/>
            <person name="Zhu Q."/>
            <person name="Feng Y."/>
            <person name="Mount A."/>
            <person name="Hedgecock D."/>
            <person name="Xu Z."/>
            <person name="Liu Y."/>
            <person name="Domazet-Loso T."/>
            <person name="Du Y."/>
            <person name="Sun X."/>
            <person name="Zhang S."/>
            <person name="Liu B."/>
            <person name="Cheng P."/>
            <person name="Jiang X."/>
            <person name="Li J."/>
            <person name="Fan D."/>
            <person name="Wang W."/>
            <person name="Fu W."/>
            <person name="Wang T."/>
            <person name="Wang B."/>
            <person name="Zhang J."/>
            <person name="Peng Z."/>
            <person name="Li Y."/>
            <person name="Li N."/>
            <person name="Wang J."/>
            <person name="Chen M."/>
            <person name="He Y."/>
            <person name="Tan F."/>
            <person name="Song X."/>
            <person name="Zheng Q."/>
            <person name="Huang R."/>
            <person name="Yang H."/>
            <person name="Du X."/>
            <person name="Chen L."/>
            <person name="Yang M."/>
            <person name="Gaffney P.M."/>
            <person name="Wang S."/>
            <person name="Luo L."/>
            <person name="She Z."/>
            <person name="Ming Y."/>
            <person name="Huang W."/>
            <person name="Zhang S."/>
            <person name="Huang B."/>
            <person name="Zhang Y."/>
            <person name="Qu T."/>
            <person name="Ni P."/>
            <person name="Miao G."/>
            <person name="Wang J."/>
            <person name="Wang Q."/>
            <person name="Steinberg C.E."/>
            <person name="Wang H."/>
            <person name="Li N."/>
            <person name="Qian L."/>
            <person name="Zhang G."/>
            <person name="Li Y."/>
            <person name="Yang H."/>
            <person name="Liu X."/>
            <person name="Wang J."/>
            <person name="Yin Y."/>
            <person name="Wang J."/>
        </authorList>
    </citation>
    <scope>NUCLEOTIDE SEQUENCE [LARGE SCALE GENOMIC DNA]</scope>
    <source>
        <strain evidence="1">05x7-T-G4-1.051#20</strain>
    </source>
</reference>
<accession>K1QYY9</accession>
<organism evidence="1">
    <name type="scientific">Magallana gigas</name>
    <name type="common">Pacific oyster</name>
    <name type="synonym">Crassostrea gigas</name>
    <dbReference type="NCBI Taxonomy" id="29159"/>
    <lineage>
        <taxon>Eukaryota</taxon>
        <taxon>Metazoa</taxon>
        <taxon>Spiralia</taxon>
        <taxon>Lophotrochozoa</taxon>
        <taxon>Mollusca</taxon>
        <taxon>Bivalvia</taxon>
        <taxon>Autobranchia</taxon>
        <taxon>Pteriomorphia</taxon>
        <taxon>Ostreida</taxon>
        <taxon>Ostreoidea</taxon>
        <taxon>Ostreidae</taxon>
        <taxon>Magallana</taxon>
    </lineage>
</organism>
<dbReference type="AlphaFoldDB" id="K1QYY9"/>
<dbReference type="InParanoid" id="K1QYY9"/>
<protein>
    <submittedName>
        <fullName evidence="1">Uncharacterized protein</fullName>
    </submittedName>
</protein>
<gene>
    <name evidence="1" type="ORF">CGI_10028037</name>
</gene>
<proteinExistence type="predicted"/>
<dbReference type="HOGENOM" id="CLU_2051896_0_0_1"/>
<dbReference type="EMBL" id="JH823233">
    <property type="protein sequence ID" value="EKC42237.1"/>
    <property type="molecule type" value="Genomic_DNA"/>
</dbReference>
<evidence type="ECO:0000313" key="1">
    <source>
        <dbReference type="EMBL" id="EKC42237.1"/>
    </source>
</evidence>